<evidence type="ECO:0000313" key="3">
    <source>
        <dbReference type="EMBL" id="QTC88753.1"/>
    </source>
</evidence>
<dbReference type="EMBL" id="CP062006">
    <property type="protein sequence ID" value="QTC88753.1"/>
    <property type="molecule type" value="Genomic_DNA"/>
</dbReference>
<evidence type="ECO:0000313" key="4">
    <source>
        <dbReference type="Proteomes" id="UP000663942"/>
    </source>
</evidence>
<keyword evidence="2" id="KW-0732">Signal</keyword>
<name>A0ABX7SMK4_9CAUL</name>
<accession>A0ABX7SMK4</accession>
<gene>
    <name evidence="3" type="ORF">IFE19_05205</name>
</gene>
<proteinExistence type="predicted"/>
<dbReference type="Proteomes" id="UP000663942">
    <property type="component" value="Chromosome"/>
</dbReference>
<protein>
    <recommendedName>
        <fullName evidence="5">Lipoprotein</fullName>
    </recommendedName>
</protein>
<evidence type="ECO:0008006" key="5">
    <source>
        <dbReference type="Google" id="ProtNLM"/>
    </source>
</evidence>
<feature type="chain" id="PRO_5045383965" description="Lipoprotein" evidence="2">
    <location>
        <begin position="18"/>
        <end position="125"/>
    </location>
</feature>
<keyword evidence="4" id="KW-1185">Reference proteome</keyword>
<sequence>MMKIQIAAALAATGLLAACQPAAEQPQPKEAISVAGPAATPTVPAVAPTEVASATAPTGQATPAVQKAAEPVKATPARERGRPSQTPNVSPSQTKPQSAPMPGHDMPGHDMSSMPDMSGMDHSPN</sequence>
<feature type="compositionally biased region" description="Low complexity" evidence="1">
    <location>
        <begin position="22"/>
        <end position="58"/>
    </location>
</feature>
<evidence type="ECO:0000256" key="1">
    <source>
        <dbReference type="SAM" id="MobiDB-lite"/>
    </source>
</evidence>
<feature type="region of interest" description="Disordered" evidence="1">
    <location>
        <begin position="22"/>
        <end position="125"/>
    </location>
</feature>
<organism evidence="3 4">
    <name type="scientific">Brevundimonas pondensis</name>
    <dbReference type="NCBI Taxonomy" id="2774189"/>
    <lineage>
        <taxon>Bacteria</taxon>
        <taxon>Pseudomonadati</taxon>
        <taxon>Pseudomonadota</taxon>
        <taxon>Alphaproteobacteria</taxon>
        <taxon>Caulobacterales</taxon>
        <taxon>Caulobacteraceae</taxon>
        <taxon>Brevundimonas</taxon>
    </lineage>
</organism>
<dbReference type="PROSITE" id="PS51257">
    <property type="entry name" value="PROKAR_LIPOPROTEIN"/>
    <property type="match status" value="1"/>
</dbReference>
<feature type="compositionally biased region" description="Low complexity" evidence="1">
    <location>
        <begin position="109"/>
        <end position="125"/>
    </location>
</feature>
<evidence type="ECO:0000256" key="2">
    <source>
        <dbReference type="SAM" id="SignalP"/>
    </source>
</evidence>
<feature type="compositionally biased region" description="Polar residues" evidence="1">
    <location>
        <begin position="83"/>
        <end position="97"/>
    </location>
</feature>
<reference evidence="3 4" key="1">
    <citation type="submission" date="2020-09" db="EMBL/GenBank/DDBJ databases">
        <title>Brevundimonas sp. LVF1 isolated from an oligotrophic pond in Goettingen, Germany.</title>
        <authorList>
            <person name="Friedrich I."/>
            <person name="Klassen A."/>
            <person name="Neubauer H."/>
            <person name="Schneider D."/>
            <person name="Hertel R."/>
            <person name="Daniel R."/>
        </authorList>
    </citation>
    <scope>NUCLEOTIDE SEQUENCE [LARGE SCALE GENOMIC DNA]</scope>
    <source>
        <strain evidence="3 4">LVF1</strain>
    </source>
</reference>
<dbReference type="RefSeq" id="WP_207826217.1">
    <property type="nucleotide sequence ID" value="NZ_CP062006.1"/>
</dbReference>
<feature type="signal peptide" evidence="2">
    <location>
        <begin position="1"/>
        <end position="17"/>
    </location>
</feature>